<dbReference type="GO" id="GO:0022857">
    <property type="term" value="F:transmembrane transporter activity"/>
    <property type="evidence" value="ECO:0007669"/>
    <property type="project" value="InterPro"/>
</dbReference>
<feature type="transmembrane region" description="Helical" evidence="4">
    <location>
        <begin position="90"/>
        <end position="107"/>
    </location>
</feature>
<gene>
    <name evidence="6" type="ORF">AGRI_08710</name>
</gene>
<organism evidence="6 7">
    <name type="scientific">Alishewanella agri BL06</name>
    <dbReference type="NCBI Taxonomy" id="1195246"/>
    <lineage>
        <taxon>Bacteria</taxon>
        <taxon>Pseudomonadati</taxon>
        <taxon>Pseudomonadota</taxon>
        <taxon>Gammaproteobacteria</taxon>
        <taxon>Alteromonadales</taxon>
        <taxon>Alteromonadaceae</taxon>
        <taxon>Alishewanella</taxon>
    </lineage>
</organism>
<evidence type="ECO:0000313" key="6">
    <source>
        <dbReference type="EMBL" id="EIW88854.1"/>
    </source>
</evidence>
<keyword evidence="2 4" id="KW-1133">Transmembrane helix</keyword>
<comment type="caution">
    <text evidence="6">The sequence shown here is derived from an EMBL/GenBank/DDBJ whole genome shotgun (WGS) entry which is preliminary data.</text>
</comment>
<feature type="transmembrane region" description="Helical" evidence="4">
    <location>
        <begin position="332"/>
        <end position="351"/>
    </location>
</feature>
<evidence type="ECO:0000256" key="4">
    <source>
        <dbReference type="SAM" id="Phobius"/>
    </source>
</evidence>
<accession>I9P260</accession>
<evidence type="ECO:0000259" key="5">
    <source>
        <dbReference type="PROSITE" id="PS50850"/>
    </source>
</evidence>
<keyword evidence="1 4" id="KW-0812">Transmembrane</keyword>
<dbReference type="SUPFAM" id="SSF103473">
    <property type="entry name" value="MFS general substrate transporter"/>
    <property type="match status" value="1"/>
</dbReference>
<dbReference type="PANTHER" id="PTHR23527:SF1">
    <property type="entry name" value="BLL3282 PROTEIN"/>
    <property type="match status" value="1"/>
</dbReference>
<dbReference type="AlphaFoldDB" id="I9P260"/>
<dbReference type="InterPro" id="IPR036259">
    <property type="entry name" value="MFS_trans_sf"/>
</dbReference>
<evidence type="ECO:0000256" key="2">
    <source>
        <dbReference type="ARBA" id="ARBA00022989"/>
    </source>
</evidence>
<feature type="transmembrane region" description="Helical" evidence="4">
    <location>
        <begin position="127"/>
        <end position="152"/>
    </location>
</feature>
<dbReference type="EMBL" id="AKKU01000015">
    <property type="protein sequence ID" value="EIW88854.1"/>
    <property type="molecule type" value="Genomic_DNA"/>
</dbReference>
<protein>
    <submittedName>
        <fullName evidence="6">Major facilitator superfamily MFS_1</fullName>
    </submittedName>
</protein>
<dbReference type="InterPro" id="IPR052952">
    <property type="entry name" value="MFS-Transporter"/>
</dbReference>
<dbReference type="PROSITE" id="PS50850">
    <property type="entry name" value="MFS"/>
    <property type="match status" value="1"/>
</dbReference>
<evidence type="ECO:0000256" key="3">
    <source>
        <dbReference type="ARBA" id="ARBA00023136"/>
    </source>
</evidence>
<dbReference type="PANTHER" id="PTHR23527">
    <property type="entry name" value="BLL3282 PROTEIN"/>
    <property type="match status" value="1"/>
</dbReference>
<dbReference type="InterPro" id="IPR011701">
    <property type="entry name" value="MFS"/>
</dbReference>
<sequence>MLGFGFATVFWGNLGQSFFISWFGADFQQSFGLSAADYGLIYAVATLCSGLLIMALGGQIDRLPLGLFTALVASGLVAACLLLSKADNLMVFGMALFLLRLCGQGLMPHTAQTTMARYFVADRGKALSVSASGVPAGEVLLPTIAVSLIATFGWQQSWLWLALSVLLLYGPLSVYLLQKSTTQRSVNIETTSTTAIALSRRHVLADKRFWLILPAILAGPFMVTGLFIQQHYLLTEKNWSTTLLATGFVLYGITHWLSAMWAGALVDRFSARRLVRFVMLPLCLALFALAMLNGNWLAPLFMAMLGLAIGCAHPVFSALWAEVYGIANIGAIRSLATSIMMLATAAAPWVFGLFIDSGIAGRQFFSLLALSVIFAALSAWQAFGPTTPAGNR</sequence>
<keyword evidence="7" id="KW-1185">Reference proteome</keyword>
<dbReference type="PATRIC" id="fig|1195246.3.peg.1713"/>
<feature type="transmembrane region" description="Helical" evidence="4">
    <location>
        <begin position="274"/>
        <end position="292"/>
    </location>
</feature>
<dbReference type="InterPro" id="IPR020846">
    <property type="entry name" value="MFS_dom"/>
</dbReference>
<proteinExistence type="predicted"/>
<dbReference type="Pfam" id="PF07690">
    <property type="entry name" value="MFS_1"/>
    <property type="match status" value="1"/>
</dbReference>
<feature type="transmembrane region" description="Helical" evidence="4">
    <location>
        <begin position="65"/>
        <end position="84"/>
    </location>
</feature>
<feature type="transmembrane region" description="Helical" evidence="4">
    <location>
        <begin position="298"/>
        <end position="320"/>
    </location>
</feature>
<feature type="transmembrane region" description="Helical" evidence="4">
    <location>
        <begin position="209"/>
        <end position="228"/>
    </location>
</feature>
<feature type="transmembrane region" description="Helical" evidence="4">
    <location>
        <begin position="158"/>
        <end position="177"/>
    </location>
</feature>
<dbReference type="eggNOG" id="COG2814">
    <property type="taxonomic scope" value="Bacteria"/>
</dbReference>
<feature type="transmembrane region" description="Helical" evidence="4">
    <location>
        <begin position="248"/>
        <end position="267"/>
    </location>
</feature>
<reference evidence="6 7" key="1">
    <citation type="journal article" date="2012" name="J. Bacteriol.">
        <title>Genome Sequence of Pectin-Degrading Alishewanella agri, Isolated from Landfill Soil.</title>
        <authorList>
            <person name="Kim J."/>
            <person name="Jung J."/>
            <person name="Sung J.S."/>
            <person name="Chun J."/>
            <person name="Park W."/>
        </authorList>
    </citation>
    <scope>NUCLEOTIDE SEQUENCE [LARGE SCALE GENOMIC DNA]</scope>
    <source>
        <strain evidence="6 7">BL06</strain>
    </source>
</reference>
<dbReference type="Proteomes" id="UP000035062">
    <property type="component" value="Unassembled WGS sequence"/>
</dbReference>
<dbReference type="Gene3D" id="1.20.1250.20">
    <property type="entry name" value="MFS general substrate transporter like domains"/>
    <property type="match status" value="1"/>
</dbReference>
<evidence type="ECO:0000313" key="7">
    <source>
        <dbReference type="Proteomes" id="UP000035062"/>
    </source>
</evidence>
<feature type="transmembrane region" description="Helical" evidence="4">
    <location>
        <begin position="39"/>
        <end position="58"/>
    </location>
</feature>
<feature type="domain" description="Major facilitator superfamily (MFS) profile" evidence="5">
    <location>
        <begin position="1"/>
        <end position="387"/>
    </location>
</feature>
<evidence type="ECO:0000256" key="1">
    <source>
        <dbReference type="ARBA" id="ARBA00022692"/>
    </source>
</evidence>
<dbReference type="STRING" id="1195246.AGRI_08710"/>
<name>I9P260_9ALTE</name>
<feature type="transmembrane region" description="Helical" evidence="4">
    <location>
        <begin position="363"/>
        <end position="383"/>
    </location>
</feature>
<keyword evidence="3 4" id="KW-0472">Membrane</keyword>